<dbReference type="OrthoDB" id="3727682at2"/>
<keyword evidence="1" id="KW-0521">NADP</keyword>
<dbReference type="InterPro" id="IPR013149">
    <property type="entry name" value="ADH-like_C"/>
</dbReference>
<accession>A0A4R6JWR6</accession>
<name>A0A4R6JWR6_9ACTN</name>
<proteinExistence type="predicted"/>
<dbReference type="InterPro" id="IPR036291">
    <property type="entry name" value="NAD(P)-bd_dom_sf"/>
</dbReference>
<dbReference type="AlphaFoldDB" id="A0A4R6JWR6"/>
<dbReference type="Gene3D" id="3.90.180.10">
    <property type="entry name" value="Medium-chain alcohol dehydrogenases, catalytic domain"/>
    <property type="match status" value="1"/>
</dbReference>
<dbReference type="RefSeq" id="WP_133875265.1">
    <property type="nucleotide sequence ID" value="NZ_BOMD01000015.1"/>
</dbReference>
<keyword evidence="4" id="KW-1185">Reference proteome</keyword>
<dbReference type="InterPro" id="IPR013154">
    <property type="entry name" value="ADH-like_N"/>
</dbReference>
<dbReference type="SUPFAM" id="SSF50129">
    <property type="entry name" value="GroES-like"/>
    <property type="match status" value="1"/>
</dbReference>
<dbReference type="InterPro" id="IPR051603">
    <property type="entry name" value="Zinc-ADH_QOR/CCCR"/>
</dbReference>
<dbReference type="Gene3D" id="3.40.50.720">
    <property type="entry name" value="NAD(P)-binding Rossmann-like Domain"/>
    <property type="match status" value="1"/>
</dbReference>
<dbReference type="CDD" id="cd05289">
    <property type="entry name" value="MDR_like_2"/>
    <property type="match status" value="1"/>
</dbReference>
<dbReference type="PANTHER" id="PTHR44154">
    <property type="entry name" value="QUINONE OXIDOREDUCTASE"/>
    <property type="match status" value="1"/>
</dbReference>
<dbReference type="Proteomes" id="UP000294901">
    <property type="component" value="Unassembled WGS sequence"/>
</dbReference>
<dbReference type="InterPro" id="IPR020843">
    <property type="entry name" value="ER"/>
</dbReference>
<evidence type="ECO:0000259" key="2">
    <source>
        <dbReference type="SMART" id="SM00829"/>
    </source>
</evidence>
<feature type="domain" description="Enoyl reductase (ER)" evidence="2">
    <location>
        <begin position="10"/>
        <end position="297"/>
    </location>
</feature>
<dbReference type="SMART" id="SM00829">
    <property type="entry name" value="PKS_ER"/>
    <property type="match status" value="1"/>
</dbReference>
<evidence type="ECO:0000313" key="4">
    <source>
        <dbReference type="Proteomes" id="UP000294901"/>
    </source>
</evidence>
<gene>
    <name evidence="3" type="ORF">C8E87_4943</name>
</gene>
<dbReference type="Pfam" id="PF00107">
    <property type="entry name" value="ADH_zinc_N"/>
    <property type="match status" value="1"/>
</dbReference>
<dbReference type="PANTHER" id="PTHR44154:SF1">
    <property type="entry name" value="QUINONE OXIDOREDUCTASE"/>
    <property type="match status" value="1"/>
</dbReference>
<dbReference type="EMBL" id="SNWR01000001">
    <property type="protein sequence ID" value="TDO41214.1"/>
    <property type="molecule type" value="Genomic_DNA"/>
</dbReference>
<comment type="caution">
    <text evidence="3">The sequence shown here is derived from an EMBL/GenBank/DDBJ whole genome shotgun (WGS) entry which is preliminary data.</text>
</comment>
<organism evidence="3 4">
    <name type="scientific">Paractinoplanes brasiliensis</name>
    <dbReference type="NCBI Taxonomy" id="52695"/>
    <lineage>
        <taxon>Bacteria</taxon>
        <taxon>Bacillati</taxon>
        <taxon>Actinomycetota</taxon>
        <taxon>Actinomycetes</taxon>
        <taxon>Micromonosporales</taxon>
        <taxon>Micromonosporaceae</taxon>
        <taxon>Paractinoplanes</taxon>
    </lineage>
</organism>
<reference evidence="3 4" key="1">
    <citation type="submission" date="2019-03" db="EMBL/GenBank/DDBJ databases">
        <title>Sequencing the genomes of 1000 actinobacteria strains.</title>
        <authorList>
            <person name="Klenk H.-P."/>
        </authorList>
    </citation>
    <scope>NUCLEOTIDE SEQUENCE [LARGE SCALE GENOMIC DNA]</scope>
    <source>
        <strain evidence="3 4">DSM 43805</strain>
    </source>
</reference>
<dbReference type="GO" id="GO:0016491">
    <property type="term" value="F:oxidoreductase activity"/>
    <property type="evidence" value="ECO:0007669"/>
    <property type="project" value="InterPro"/>
</dbReference>
<protein>
    <submittedName>
        <fullName evidence="3">NADPH:quinone reductase-like Zn-dependent oxidoreductase</fullName>
    </submittedName>
</protein>
<evidence type="ECO:0000313" key="3">
    <source>
        <dbReference type="EMBL" id="TDO41214.1"/>
    </source>
</evidence>
<dbReference type="Pfam" id="PF08240">
    <property type="entry name" value="ADH_N"/>
    <property type="match status" value="1"/>
</dbReference>
<evidence type="ECO:0000256" key="1">
    <source>
        <dbReference type="ARBA" id="ARBA00022857"/>
    </source>
</evidence>
<dbReference type="SUPFAM" id="SSF51735">
    <property type="entry name" value="NAD(P)-binding Rossmann-fold domains"/>
    <property type="match status" value="1"/>
</dbReference>
<dbReference type="InterPro" id="IPR011032">
    <property type="entry name" value="GroES-like_sf"/>
</dbReference>
<sequence length="300" mass="30744">MKAIRFHRYGPPEVLTLDDVDEPHPGEGQIRIAVRAVGVNGLDSKIRAGHLRQMFDVALPSGTGTDASGIVDEVGAGVTDVRPGDAVFGIGQGVLAEHALLDVWAPMPDGMSFEEAAGYPIPVETALRVLDQVGVQPGQTLLVSGASGGVGTAVVQIAANRGITVIGTAGTANQEYLRGLGAVPTTYGERLVARIRELAPDGVHAALDISGAGVIPACIELTGNPAKVLSIADFTAGQHGAQVSYQATDMLGALREAAALYTKGILRIPVQHTFPLAAASAAQEHNAAGHAAGRTVIVVP</sequence>